<keyword evidence="4" id="KW-1185">Reference proteome</keyword>
<evidence type="ECO:0000256" key="1">
    <source>
        <dbReference type="SAM" id="MobiDB-lite"/>
    </source>
</evidence>
<feature type="compositionally biased region" description="Polar residues" evidence="1">
    <location>
        <begin position="230"/>
        <end position="240"/>
    </location>
</feature>
<sequence length="357" mass="39704">MNRRKTNQITIEMMLELVTESMSLLSLEGSPESRNTLGVDIEQSRRKCKRTSLLKEITRIDESRMFPEHVQLVTPSVPAEVSLSPFTLDSLQQTLSLLIADFKNHLIHQTPTATILSSTPQNSQIEQKSQDLFNLLDSIILLQSTPYALLSTRFRLALRIRDNSIHSLIAFVFIKKSFIFIVLNTAYHHSSPPILPIHSPSPSLPLYNTEEQAEDDGMTGSDWSKETKLTHSLQNEPSHNSQDELESFVETSRPLCPPSTLSSTLPSFRPVVHSALLPPCRPLCPPSALSSTLPSFRPVVHSALLPPCRPLCPPSALSPTLPSFHHLAHSALLPPSLHSSLEHSLFSTRLFHSFGPS</sequence>
<gene>
    <name evidence="3" type="ORF">BLNAU_14098</name>
</gene>
<evidence type="ECO:0000256" key="2">
    <source>
        <dbReference type="SAM" id="Phobius"/>
    </source>
</evidence>
<evidence type="ECO:0000313" key="3">
    <source>
        <dbReference type="EMBL" id="KAK2950909.1"/>
    </source>
</evidence>
<comment type="caution">
    <text evidence="3">The sequence shown here is derived from an EMBL/GenBank/DDBJ whole genome shotgun (WGS) entry which is preliminary data.</text>
</comment>
<proteinExistence type="predicted"/>
<protein>
    <submittedName>
        <fullName evidence="3">Uncharacterized protein</fullName>
    </submittedName>
</protein>
<accession>A0ABQ9XHJ4</accession>
<name>A0ABQ9XHJ4_9EUKA</name>
<feature type="region of interest" description="Disordered" evidence="1">
    <location>
        <begin position="206"/>
        <end position="247"/>
    </location>
</feature>
<reference evidence="3 4" key="1">
    <citation type="journal article" date="2022" name="bioRxiv">
        <title>Genomics of Preaxostyla Flagellates Illuminates Evolutionary Transitions and the Path Towards Mitochondrial Loss.</title>
        <authorList>
            <person name="Novak L.V.F."/>
            <person name="Treitli S.C."/>
            <person name="Pyrih J."/>
            <person name="Halakuc P."/>
            <person name="Pipaliya S.V."/>
            <person name="Vacek V."/>
            <person name="Brzon O."/>
            <person name="Soukal P."/>
            <person name="Eme L."/>
            <person name="Dacks J.B."/>
            <person name="Karnkowska A."/>
            <person name="Elias M."/>
            <person name="Hampl V."/>
        </authorList>
    </citation>
    <scope>NUCLEOTIDE SEQUENCE [LARGE SCALE GENOMIC DNA]</scope>
    <source>
        <strain evidence="3">NAU3</strain>
        <tissue evidence="3">Gut</tissue>
    </source>
</reference>
<keyword evidence="2" id="KW-1133">Transmembrane helix</keyword>
<dbReference type="EMBL" id="JARBJD010000127">
    <property type="protein sequence ID" value="KAK2950909.1"/>
    <property type="molecule type" value="Genomic_DNA"/>
</dbReference>
<feature type="transmembrane region" description="Helical" evidence="2">
    <location>
        <begin position="165"/>
        <end position="187"/>
    </location>
</feature>
<evidence type="ECO:0000313" key="4">
    <source>
        <dbReference type="Proteomes" id="UP001281761"/>
    </source>
</evidence>
<keyword evidence="2" id="KW-0472">Membrane</keyword>
<dbReference type="Proteomes" id="UP001281761">
    <property type="component" value="Unassembled WGS sequence"/>
</dbReference>
<organism evidence="3 4">
    <name type="scientific">Blattamonas nauphoetae</name>
    <dbReference type="NCBI Taxonomy" id="2049346"/>
    <lineage>
        <taxon>Eukaryota</taxon>
        <taxon>Metamonada</taxon>
        <taxon>Preaxostyla</taxon>
        <taxon>Oxymonadida</taxon>
        <taxon>Blattamonas</taxon>
    </lineage>
</organism>
<keyword evidence="2" id="KW-0812">Transmembrane</keyword>